<dbReference type="UniPathway" id="UPA00391"/>
<dbReference type="Gene3D" id="3.30.479.10">
    <property type="entry name" value="6-pyruvoyl tetrahydropterin synthase/QueD"/>
    <property type="match status" value="1"/>
</dbReference>
<dbReference type="OrthoDB" id="9804698at2"/>
<feature type="binding site" evidence="10">
    <location>
        <position position="29"/>
    </location>
    <ligand>
        <name>Zn(2+)</name>
        <dbReference type="ChEBI" id="CHEBI:29105"/>
    </ligand>
</feature>
<dbReference type="SUPFAM" id="SSF55620">
    <property type="entry name" value="Tetrahydrobiopterin biosynthesis enzymes-like"/>
    <property type="match status" value="1"/>
</dbReference>
<keyword evidence="12" id="KW-1185">Reference proteome</keyword>
<keyword evidence="5 8" id="KW-0862">Zinc</keyword>
<feature type="active site" description="Charge relay system" evidence="9">
    <location>
        <position position="130"/>
    </location>
</feature>
<sequence length="140" mass="15911">MIRIAKEFSFDIAHMLDGHDGKCKNLHGHTYRLQVEVTGELHATGPKAGMVMDYGDLKAMVNRHIIEPMDHAFIYDTTSARECRLAATLRELDSKQYGLPLRTTAENIAQHIYRTLRGHGLPVSLIRLWETPTSYAEYAE</sequence>
<dbReference type="GO" id="GO:0008616">
    <property type="term" value="P:tRNA queuosine(34) biosynthetic process"/>
    <property type="evidence" value="ECO:0007669"/>
    <property type="project" value="UniProtKB-KW"/>
</dbReference>
<evidence type="ECO:0000256" key="1">
    <source>
        <dbReference type="ARBA" id="ARBA00005061"/>
    </source>
</evidence>
<gene>
    <name evidence="11" type="primary">queD</name>
    <name evidence="11" type="ORF">EHV23_11260</name>
</gene>
<dbReference type="EC" id="4.-.-.-" evidence="8"/>
<dbReference type="GO" id="GO:0070497">
    <property type="term" value="F:6-carboxytetrahydropterin synthase activity"/>
    <property type="evidence" value="ECO:0007669"/>
    <property type="project" value="UniProtKB-EC"/>
</dbReference>
<evidence type="ECO:0000256" key="6">
    <source>
        <dbReference type="ARBA" id="ARBA00023239"/>
    </source>
</evidence>
<proteinExistence type="inferred from homology"/>
<organism evidence="11 12">
    <name type="scientific">Lautropia dentalis</name>
    <dbReference type="NCBI Taxonomy" id="2490857"/>
    <lineage>
        <taxon>Bacteria</taxon>
        <taxon>Pseudomonadati</taxon>
        <taxon>Pseudomonadota</taxon>
        <taxon>Betaproteobacteria</taxon>
        <taxon>Burkholderiales</taxon>
        <taxon>Burkholderiaceae</taxon>
        <taxon>Lautropia</taxon>
    </lineage>
</organism>
<comment type="cofactor">
    <cofactor evidence="8 10">
        <name>Zn(2+)</name>
        <dbReference type="ChEBI" id="CHEBI:29105"/>
    </cofactor>
    <text evidence="8 10">Binds 1 zinc ion per subunit.</text>
</comment>
<feature type="binding site" evidence="10">
    <location>
        <position position="27"/>
    </location>
    <ligand>
        <name>Zn(2+)</name>
        <dbReference type="ChEBI" id="CHEBI:29105"/>
    </ligand>
</feature>
<evidence type="ECO:0000256" key="3">
    <source>
        <dbReference type="ARBA" id="ARBA00018141"/>
    </source>
</evidence>
<accession>A0A3R8MSB1</accession>
<comment type="catalytic activity">
    <reaction evidence="7 8">
        <text>7,8-dihydroneopterin 3'-triphosphate + H2O = 6-carboxy-5,6,7,8-tetrahydropterin + triphosphate + acetaldehyde + 2 H(+)</text>
        <dbReference type="Rhea" id="RHEA:27966"/>
        <dbReference type="ChEBI" id="CHEBI:15343"/>
        <dbReference type="ChEBI" id="CHEBI:15377"/>
        <dbReference type="ChEBI" id="CHEBI:15378"/>
        <dbReference type="ChEBI" id="CHEBI:18036"/>
        <dbReference type="ChEBI" id="CHEBI:58462"/>
        <dbReference type="ChEBI" id="CHEBI:61032"/>
        <dbReference type="EC" id="4.1.2.50"/>
    </reaction>
</comment>
<dbReference type="PANTHER" id="PTHR12589">
    <property type="entry name" value="PYRUVOYL TETRAHYDROBIOPTERIN SYNTHASE"/>
    <property type="match status" value="1"/>
</dbReference>
<dbReference type="PANTHER" id="PTHR12589:SF7">
    <property type="entry name" value="6-PYRUVOYL TETRAHYDROBIOPTERIN SYNTHASE"/>
    <property type="match status" value="1"/>
</dbReference>
<evidence type="ECO:0000256" key="10">
    <source>
        <dbReference type="PIRSR" id="PIRSR006113-2"/>
    </source>
</evidence>
<dbReference type="Proteomes" id="UP000270261">
    <property type="component" value="Unassembled WGS sequence"/>
</dbReference>
<evidence type="ECO:0000256" key="8">
    <source>
        <dbReference type="PIRNR" id="PIRNR006113"/>
    </source>
</evidence>
<comment type="caution">
    <text evidence="11">The sequence shown here is derived from an EMBL/GenBank/DDBJ whole genome shotgun (WGS) entry which is preliminary data.</text>
</comment>
<evidence type="ECO:0000256" key="2">
    <source>
        <dbReference type="ARBA" id="ARBA00008900"/>
    </source>
</evidence>
<name>A0A3R8MSB1_9BURK</name>
<dbReference type="GO" id="GO:0046872">
    <property type="term" value="F:metal ion binding"/>
    <property type="evidence" value="ECO:0007669"/>
    <property type="project" value="UniProtKB-KW"/>
</dbReference>
<evidence type="ECO:0000256" key="7">
    <source>
        <dbReference type="ARBA" id="ARBA00048807"/>
    </source>
</evidence>
<dbReference type="InterPro" id="IPR007115">
    <property type="entry name" value="6-PTP_synth/QueD"/>
</dbReference>
<protein>
    <recommendedName>
        <fullName evidence="3 8">6-carboxy-5,6,7,8-tetrahydropterin synthase</fullName>
        <ecNumber evidence="8">4.-.-.-</ecNumber>
    </recommendedName>
</protein>
<evidence type="ECO:0000256" key="9">
    <source>
        <dbReference type="PIRSR" id="PIRSR006113-1"/>
    </source>
</evidence>
<dbReference type="InterPro" id="IPR038418">
    <property type="entry name" value="6-PTP_synth/QueD_sf"/>
</dbReference>
<feature type="active site" description="Charge relay system" evidence="9">
    <location>
        <position position="71"/>
    </location>
</feature>
<dbReference type="AlphaFoldDB" id="A0A3R8MSB1"/>
<dbReference type="RefSeq" id="WP_125096160.1">
    <property type="nucleotide sequence ID" value="NZ_RRUE01000002.1"/>
</dbReference>
<comment type="pathway">
    <text evidence="1 8">Purine metabolism; 7-cyano-7-deazaguanine biosynthesis.</text>
</comment>
<feature type="binding site" evidence="10">
    <location>
        <position position="14"/>
    </location>
    <ligand>
        <name>Zn(2+)</name>
        <dbReference type="ChEBI" id="CHEBI:29105"/>
    </ligand>
</feature>
<evidence type="ECO:0000313" key="11">
    <source>
        <dbReference type="EMBL" id="RRN43960.1"/>
    </source>
</evidence>
<comment type="similarity">
    <text evidence="2 8">Belongs to the PTPS family. QueD subfamily.</text>
</comment>
<feature type="active site" description="Proton acceptor" evidence="9">
    <location>
        <position position="23"/>
    </location>
</feature>
<dbReference type="EMBL" id="RRUE01000002">
    <property type="protein sequence ID" value="RRN43960.1"/>
    <property type="molecule type" value="Genomic_DNA"/>
</dbReference>
<keyword evidence="4 8" id="KW-0479">Metal-binding</keyword>
<keyword evidence="8" id="KW-0671">Queuosine biosynthesis</keyword>
<dbReference type="Pfam" id="PF01242">
    <property type="entry name" value="PTPS"/>
    <property type="match status" value="1"/>
</dbReference>
<evidence type="ECO:0000256" key="4">
    <source>
        <dbReference type="ARBA" id="ARBA00022723"/>
    </source>
</evidence>
<dbReference type="PIRSF" id="PIRSF006113">
    <property type="entry name" value="PTP_synth"/>
    <property type="match status" value="1"/>
</dbReference>
<reference evidence="11 12" key="1">
    <citation type="submission" date="2018-11" db="EMBL/GenBank/DDBJ databases">
        <title>Genome sequencing of Lautropia sp. KCOM 2505 (= ChDC F240).</title>
        <authorList>
            <person name="Kook J.-K."/>
            <person name="Park S.-N."/>
            <person name="Lim Y.K."/>
        </authorList>
    </citation>
    <scope>NUCLEOTIDE SEQUENCE [LARGE SCALE GENOMIC DNA]</scope>
    <source>
        <strain evidence="11 12">KCOM 2505</strain>
    </source>
</reference>
<dbReference type="NCBIfam" id="TIGR03367">
    <property type="entry name" value="queuosine_QueD"/>
    <property type="match status" value="1"/>
</dbReference>
<evidence type="ECO:0000313" key="12">
    <source>
        <dbReference type="Proteomes" id="UP000270261"/>
    </source>
</evidence>
<keyword evidence="6 8" id="KW-0456">Lyase</keyword>
<evidence type="ECO:0000256" key="5">
    <source>
        <dbReference type="ARBA" id="ARBA00022833"/>
    </source>
</evidence>